<keyword evidence="8" id="KW-1185">Reference proteome</keyword>
<dbReference type="PROSITE" id="PS00135">
    <property type="entry name" value="TRYPSIN_SER"/>
    <property type="match status" value="1"/>
</dbReference>
<keyword evidence="3" id="KW-0732">Signal</keyword>
<evidence type="ECO:0000256" key="5">
    <source>
        <dbReference type="ARBA" id="ARBA00023180"/>
    </source>
</evidence>
<dbReference type="PANTHER" id="PTHR24260">
    <property type="match status" value="1"/>
</dbReference>
<feature type="domain" description="Peptidase S1" evidence="7">
    <location>
        <begin position="1"/>
        <end position="130"/>
    </location>
</feature>
<dbReference type="FunFam" id="2.40.10.10:FF:000054">
    <property type="entry name" value="Complement C1r subcomponent"/>
    <property type="match status" value="1"/>
</dbReference>
<keyword evidence="2" id="KW-0964">Secreted</keyword>
<evidence type="ECO:0000313" key="8">
    <source>
        <dbReference type="Proteomes" id="UP000504606"/>
    </source>
</evidence>
<evidence type="ECO:0000256" key="3">
    <source>
        <dbReference type="ARBA" id="ARBA00022729"/>
    </source>
</evidence>
<dbReference type="GO" id="GO:0005576">
    <property type="term" value="C:extracellular region"/>
    <property type="evidence" value="ECO:0007669"/>
    <property type="project" value="UniProtKB-SubCell"/>
</dbReference>
<reference evidence="9" key="1">
    <citation type="submission" date="2025-08" db="UniProtKB">
        <authorList>
            <consortium name="RefSeq"/>
        </authorList>
    </citation>
    <scope>IDENTIFICATION</scope>
    <source>
        <tissue evidence="9">Whole organism</tissue>
    </source>
</reference>
<accession>A0A9C6TZP1</accession>
<dbReference type="GeneID" id="113214779"/>
<dbReference type="InterPro" id="IPR009003">
    <property type="entry name" value="Peptidase_S1_PA"/>
</dbReference>
<dbReference type="PANTHER" id="PTHR24260:SF136">
    <property type="entry name" value="GH08193P-RELATED"/>
    <property type="match status" value="1"/>
</dbReference>
<comment type="subcellular location">
    <subcellularLocation>
        <location evidence="1">Secreted</location>
    </subcellularLocation>
</comment>
<feature type="region of interest" description="Disordered" evidence="6">
    <location>
        <begin position="1"/>
        <end position="26"/>
    </location>
</feature>
<dbReference type="InterPro" id="IPR033116">
    <property type="entry name" value="TRYPSIN_SER"/>
</dbReference>
<name>A0A9C6TZP1_FRAOC</name>
<evidence type="ECO:0000313" key="9">
    <source>
        <dbReference type="RefSeq" id="XP_052120189.1"/>
    </source>
</evidence>
<dbReference type="Pfam" id="PF00089">
    <property type="entry name" value="Trypsin"/>
    <property type="match status" value="1"/>
</dbReference>
<dbReference type="InterPro" id="IPR001254">
    <property type="entry name" value="Trypsin_dom"/>
</dbReference>
<dbReference type="AlphaFoldDB" id="A0A9C6TZP1"/>
<dbReference type="Proteomes" id="UP000504606">
    <property type="component" value="Unplaced"/>
</dbReference>
<evidence type="ECO:0000256" key="2">
    <source>
        <dbReference type="ARBA" id="ARBA00022525"/>
    </source>
</evidence>
<proteinExistence type="predicted"/>
<sequence>MQKHHGLRGQLSGWGATHNSGPQHPQLKWARLPVSQPGTCPQLNGAPYAHTQFCSDVVDYRGGRGPPTQANQGHDACKGDSGSPFIADHTLKNTPVQLGIVSYGRECGGRFPTVYTHVGSYVPWIKYHTGVGGG</sequence>
<dbReference type="GO" id="GO:0004252">
    <property type="term" value="F:serine-type endopeptidase activity"/>
    <property type="evidence" value="ECO:0007669"/>
    <property type="project" value="InterPro"/>
</dbReference>
<dbReference type="KEGG" id="foc:113214779"/>
<organism evidence="8 9">
    <name type="scientific">Frankliniella occidentalis</name>
    <name type="common">Western flower thrips</name>
    <name type="synonym">Euthrips occidentalis</name>
    <dbReference type="NCBI Taxonomy" id="133901"/>
    <lineage>
        <taxon>Eukaryota</taxon>
        <taxon>Metazoa</taxon>
        <taxon>Ecdysozoa</taxon>
        <taxon>Arthropoda</taxon>
        <taxon>Hexapoda</taxon>
        <taxon>Insecta</taxon>
        <taxon>Pterygota</taxon>
        <taxon>Neoptera</taxon>
        <taxon>Paraneoptera</taxon>
        <taxon>Thysanoptera</taxon>
        <taxon>Terebrantia</taxon>
        <taxon>Thripoidea</taxon>
        <taxon>Thripidae</taxon>
        <taxon>Frankliniella</taxon>
    </lineage>
</organism>
<evidence type="ECO:0000259" key="7">
    <source>
        <dbReference type="PROSITE" id="PS50240"/>
    </source>
</evidence>
<keyword evidence="5" id="KW-0325">Glycoprotein</keyword>
<evidence type="ECO:0000256" key="6">
    <source>
        <dbReference type="SAM" id="MobiDB-lite"/>
    </source>
</evidence>
<dbReference type="PROSITE" id="PS50240">
    <property type="entry name" value="TRYPSIN_DOM"/>
    <property type="match status" value="1"/>
</dbReference>
<dbReference type="InterPro" id="IPR051333">
    <property type="entry name" value="CLIP_Serine_Protease"/>
</dbReference>
<dbReference type="InterPro" id="IPR043504">
    <property type="entry name" value="Peptidase_S1_PA_chymotrypsin"/>
</dbReference>
<evidence type="ECO:0000256" key="4">
    <source>
        <dbReference type="ARBA" id="ARBA00023157"/>
    </source>
</evidence>
<gene>
    <name evidence="9" type="primary">LOC113214779</name>
</gene>
<evidence type="ECO:0000256" key="1">
    <source>
        <dbReference type="ARBA" id="ARBA00004613"/>
    </source>
</evidence>
<protein>
    <submittedName>
        <fullName evidence="9">Coagulation factor IX-like</fullName>
    </submittedName>
</protein>
<dbReference type="Gene3D" id="2.40.10.10">
    <property type="entry name" value="Trypsin-like serine proteases"/>
    <property type="match status" value="1"/>
</dbReference>
<dbReference type="SUPFAM" id="SSF50494">
    <property type="entry name" value="Trypsin-like serine proteases"/>
    <property type="match status" value="1"/>
</dbReference>
<keyword evidence="4" id="KW-1015">Disulfide bond</keyword>
<dbReference type="RefSeq" id="XP_052120189.1">
    <property type="nucleotide sequence ID" value="XM_052264229.1"/>
</dbReference>
<dbReference type="GO" id="GO:0006508">
    <property type="term" value="P:proteolysis"/>
    <property type="evidence" value="ECO:0007669"/>
    <property type="project" value="InterPro"/>
</dbReference>
<dbReference type="OrthoDB" id="5565075at2759"/>